<dbReference type="AlphaFoldDB" id="A0A1H2UCG9"/>
<dbReference type="GO" id="GO:0016491">
    <property type="term" value="F:oxidoreductase activity"/>
    <property type="evidence" value="ECO:0007669"/>
    <property type="project" value="UniProtKB-KW"/>
</dbReference>
<evidence type="ECO:0000313" key="7">
    <source>
        <dbReference type="EMBL" id="SDW53598.1"/>
    </source>
</evidence>
<evidence type="ECO:0000313" key="8">
    <source>
        <dbReference type="Proteomes" id="UP000199515"/>
    </source>
</evidence>
<dbReference type="InterPro" id="IPR016167">
    <property type="entry name" value="FAD-bd_PCMH_sub1"/>
</dbReference>
<evidence type="ECO:0000256" key="1">
    <source>
        <dbReference type="ARBA" id="ARBA00001974"/>
    </source>
</evidence>
<dbReference type="PROSITE" id="PS00862">
    <property type="entry name" value="OX2_COVAL_FAD"/>
    <property type="match status" value="1"/>
</dbReference>
<keyword evidence="5" id="KW-0560">Oxidoreductase</keyword>
<dbReference type="OrthoDB" id="9775082at2"/>
<protein>
    <submittedName>
        <fullName evidence="7">FAD/FMN-containing dehydrogenase</fullName>
    </submittedName>
</protein>
<dbReference type="Pfam" id="PF08031">
    <property type="entry name" value="BBE"/>
    <property type="match status" value="1"/>
</dbReference>
<dbReference type="InterPro" id="IPR016169">
    <property type="entry name" value="FAD-bd_PCMH_sub2"/>
</dbReference>
<name>A0A1H2UCG9_9PSEU</name>
<dbReference type="RefSeq" id="WP_091286736.1">
    <property type="nucleotide sequence ID" value="NZ_FNON01000001.1"/>
</dbReference>
<accession>A0A1H2UCG9</accession>
<proteinExistence type="inferred from homology"/>
<keyword evidence="8" id="KW-1185">Reference proteome</keyword>
<dbReference type="InterPro" id="IPR006093">
    <property type="entry name" value="Oxy_OxRdtase_FAD_BS"/>
</dbReference>
<dbReference type="PANTHER" id="PTHR42973">
    <property type="entry name" value="BINDING OXIDOREDUCTASE, PUTATIVE (AFU_ORTHOLOGUE AFUA_1G17690)-RELATED"/>
    <property type="match status" value="1"/>
</dbReference>
<evidence type="ECO:0000259" key="6">
    <source>
        <dbReference type="PROSITE" id="PS51387"/>
    </source>
</evidence>
<evidence type="ECO:0000256" key="2">
    <source>
        <dbReference type="ARBA" id="ARBA00005466"/>
    </source>
</evidence>
<dbReference type="Pfam" id="PF01565">
    <property type="entry name" value="FAD_binding_4"/>
    <property type="match status" value="1"/>
</dbReference>
<dbReference type="InterPro" id="IPR016164">
    <property type="entry name" value="FAD-linked_Oxase-like_C"/>
</dbReference>
<dbReference type="Gene3D" id="3.40.462.20">
    <property type="match status" value="1"/>
</dbReference>
<sequence>MTSLAAQPLSTLRATLTGAVFTAGDPSYDTARGVWNGQIDRMPAVIARCATPSDVVAALEFARGNHLDIAVRGGGHNFGGAAVLDDGLVVDTSGLRKITVDPAARTARCGGGVTWAELDAATQAHGLAVPGGTISHTGVGGLTLGGGFGWLTALHGLSCDNLRSAELVTADGRVLRTSAGEHPDLYWALRGGGGNFGVVTEFEFQLHEVGPLVQLGLFFWALDDGAEALRLSREIIDELPAGMSALVAALNAPPAPFVPTEHHFRPGYALILVGFADADDHAAAAAAVRDGLAPLFELVTPIPYTELQKMLDESAPWGTLAYEKAVYVDGFSDEVIDVITEFVPQKTSPMSLMPIFPLTGAFTEVDADATAFGGPRRPTLAMNIGALAMDMATLETDRAWVRRFWERLVPHAANSGGYVNFMAEYEQDRVRTAYGKAKYDRLAAIKAIYDPDNVFHHNANIRPAQD</sequence>
<dbReference type="Proteomes" id="UP000199515">
    <property type="component" value="Unassembled WGS sequence"/>
</dbReference>
<dbReference type="GO" id="GO:0071949">
    <property type="term" value="F:FAD binding"/>
    <property type="evidence" value="ECO:0007669"/>
    <property type="project" value="InterPro"/>
</dbReference>
<keyword evidence="4" id="KW-0274">FAD</keyword>
<dbReference type="SUPFAM" id="SSF56176">
    <property type="entry name" value="FAD-binding/transporter-associated domain-like"/>
    <property type="match status" value="1"/>
</dbReference>
<dbReference type="Gene3D" id="3.30.465.10">
    <property type="match status" value="1"/>
</dbReference>
<dbReference type="InterPro" id="IPR006094">
    <property type="entry name" value="Oxid_FAD_bind_N"/>
</dbReference>
<evidence type="ECO:0000256" key="4">
    <source>
        <dbReference type="ARBA" id="ARBA00022827"/>
    </source>
</evidence>
<reference evidence="7 8" key="1">
    <citation type="submission" date="2016-10" db="EMBL/GenBank/DDBJ databases">
        <authorList>
            <person name="de Groot N.N."/>
        </authorList>
    </citation>
    <scope>NUCLEOTIDE SEQUENCE [LARGE SCALE GENOMIC DNA]</scope>
    <source>
        <strain evidence="7 8">CPCC 202699</strain>
    </source>
</reference>
<dbReference type="InterPro" id="IPR036318">
    <property type="entry name" value="FAD-bd_PCMH-like_sf"/>
</dbReference>
<evidence type="ECO:0000256" key="3">
    <source>
        <dbReference type="ARBA" id="ARBA00022630"/>
    </source>
</evidence>
<dbReference type="PANTHER" id="PTHR42973:SF39">
    <property type="entry name" value="FAD-BINDING PCMH-TYPE DOMAIN-CONTAINING PROTEIN"/>
    <property type="match status" value="1"/>
</dbReference>
<dbReference type="InterPro" id="IPR012951">
    <property type="entry name" value="BBE"/>
</dbReference>
<evidence type="ECO:0000256" key="5">
    <source>
        <dbReference type="ARBA" id="ARBA00023002"/>
    </source>
</evidence>
<dbReference type="Gene3D" id="3.30.43.10">
    <property type="entry name" value="Uridine Diphospho-n-acetylenolpyruvylglucosamine Reductase, domain 2"/>
    <property type="match status" value="1"/>
</dbReference>
<comment type="cofactor">
    <cofactor evidence="1">
        <name>FAD</name>
        <dbReference type="ChEBI" id="CHEBI:57692"/>
    </cofactor>
</comment>
<dbReference type="STRING" id="589385.SAMN05421504_101843"/>
<dbReference type="InterPro" id="IPR016166">
    <property type="entry name" value="FAD-bd_PCMH"/>
</dbReference>
<organism evidence="7 8">
    <name type="scientific">Amycolatopsis xylanica</name>
    <dbReference type="NCBI Taxonomy" id="589385"/>
    <lineage>
        <taxon>Bacteria</taxon>
        <taxon>Bacillati</taxon>
        <taxon>Actinomycetota</taxon>
        <taxon>Actinomycetes</taxon>
        <taxon>Pseudonocardiales</taxon>
        <taxon>Pseudonocardiaceae</taxon>
        <taxon>Amycolatopsis</taxon>
    </lineage>
</organism>
<dbReference type="SUPFAM" id="SSF55103">
    <property type="entry name" value="FAD-linked oxidases, C-terminal domain"/>
    <property type="match status" value="1"/>
</dbReference>
<dbReference type="InterPro" id="IPR050416">
    <property type="entry name" value="FAD-linked_Oxidoreductase"/>
</dbReference>
<feature type="domain" description="FAD-binding PCMH-type" evidence="6">
    <location>
        <begin position="39"/>
        <end position="209"/>
    </location>
</feature>
<gene>
    <name evidence="7" type="ORF">SAMN05421504_101843</name>
</gene>
<keyword evidence="3" id="KW-0285">Flavoprotein</keyword>
<dbReference type="PROSITE" id="PS51387">
    <property type="entry name" value="FAD_PCMH"/>
    <property type="match status" value="1"/>
</dbReference>
<comment type="similarity">
    <text evidence="2">Belongs to the oxygen-dependent FAD-linked oxidoreductase family.</text>
</comment>
<dbReference type="EMBL" id="FNON01000001">
    <property type="protein sequence ID" value="SDW53598.1"/>
    <property type="molecule type" value="Genomic_DNA"/>
</dbReference>